<dbReference type="GO" id="GO:0005743">
    <property type="term" value="C:mitochondrial inner membrane"/>
    <property type="evidence" value="ECO:0007669"/>
    <property type="project" value="UniProtKB-SubCell"/>
</dbReference>
<proteinExistence type="inferred from homology"/>
<dbReference type="EC" id="7.1.1.2" evidence="13"/>
<gene>
    <name evidence="15" type="primary">ND1</name>
</gene>
<evidence type="ECO:0000256" key="11">
    <source>
        <dbReference type="ARBA" id="ARBA00023136"/>
    </source>
</evidence>
<evidence type="ECO:0000256" key="5">
    <source>
        <dbReference type="ARBA" id="ARBA00022448"/>
    </source>
</evidence>
<evidence type="ECO:0000256" key="3">
    <source>
        <dbReference type="ARBA" id="ARBA00010535"/>
    </source>
</evidence>
<organism evidence="15">
    <name type="scientific">Pachycephus cruentatus</name>
    <dbReference type="NCBI Taxonomy" id="1090886"/>
    <lineage>
        <taxon>Eukaryota</taxon>
        <taxon>Metazoa</taxon>
        <taxon>Ecdysozoa</taxon>
        <taxon>Arthropoda</taxon>
        <taxon>Hexapoda</taxon>
        <taxon>Insecta</taxon>
        <taxon>Pterygota</taxon>
        <taxon>Neoptera</taxon>
        <taxon>Endopterygota</taxon>
        <taxon>Hymenoptera</taxon>
        <taxon>Cephoidea</taxon>
        <taxon>Cephidae</taxon>
        <taxon>Pachycephus</taxon>
    </lineage>
</organism>
<protein>
    <recommendedName>
        <fullName evidence="4 13">NADH-ubiquinone oxidoreductase chain 1</fullName>
        <ecNumber evidence="13">7.1.1.2</ecNumber>
    </recommendedName>
</protein>
<feature type="transmembrane region" description="Helical" evidence="14">
    <location>
        <begin position="79"/>
        <end position="104"/>
    </location>
</feature>
<evidence type="ECO:0000256" key="9">
    <source>
        <dbReference type="ARBA" id="ARBA00023075"/>
    </source>
</evidence>
<feature type="transmembrane region" description="Helical" evidence="14">
    <location>
        <begin position="261"/>
        <end position="281"/>
    </location>
</feature>
<evidence type="ECO:0000313" key="15">
    <source>
        <dbReference type="EMBL" id="ARO34943.1"/>
    </source>
</evidence>
<dbReference type="EMBL" id="KX907845">
    <property type="protein sequence ID" value="ARO34943.1"/>
    <property type="molecule type" value="Genomic_DNA"/>
</dbReference>
<dbReference type="PANTHER" id="PTHR11432:SF3">
    <property type="entry name" value="NADH-UBIQUINONE OXIDOREDUCTASE CHAIN 1"/>
    <property type="match status" value="1"/>
</dbReference>
<keyword evidence="9 13" id="KW-0830">Ubiquinone</keyword>
<dbReference type="AlphaFoldDB" id="A0A1W6Q5B3"/>
<dbReference type="Pfam" id="PF00146">
    <property type="entry name" value="NADHdh"/>
    <property type="match status" value="1"/>
</dbReference>
<keyword evidence="8 14" id="KW-1133">Transmembrane helix</keyword>
<evidence type="ECO:0000256" key="2">
    <source>
        <dbReference type="ARBA" id="ARBA00004448"/>
    </source>
</evidence>
<feature type="transmembrane region" description="Helical" evidence="14">
    <location>
        <begin position="111"/>
        <end position="131"/>
    </location>
</feature>
<dbReference type="HAMAP" id="MF_01350">
    <property type="entry name" value="NDH1_NuoH"/>
    <property type="match status" value="1"/>
</dbReference>
<comment type="subcellular location">
    <subcellularLocation>
        <location evidence="2 12">Mitochondrion inner membrane</location>
        <topology evidence="2 12">Multi-pass membrane protein</topology>
    </subcellularLocation>
</comment>
<dbReference type="GO" id="GO:0003954">
    <property type="term" value="F:NADH dehydrogenase activity"/>
    <property type="evidence" value="ECO:0007669"/>
    <property type="project" value="TreeGrafter"/>
</dbReference>
<evidence type="ECO:0000256" key="4">
    <source>
        <dbReference type="ARBA" id="ARBA00021009"/>
    </source>
</evidence>
<feature type="transmembrane region" description="Helical" evidence="14">
    <location>
        <begin position="301"/>
        <end position="319"/>
    </location>
</feature>
<evidence type="ECO:0000256" key="12">
    <source>
        <dbReference type="RuleBase" id="RU000471"/>
    </source>
</evidence>
<comment type="similarity">
    <text evidence="3 12">Belongs to the complex I subunit 1 family.</text>
</comment>
<feature type="transmembrane region" description="Helical" evidence="14">
    <location>
        <begin position="185"/>
        <end position="202"/>
    </location>
</feature>
<sequence length="320" mass="37169">MFMEMILMNFMMLILSYLVLLVNVLVGVAFLTLYERKVLGYLQMRKGPNKLGISGIMQPFSDAIKLFSKEYLVGYSFNYIMYLFSPFMMLVLSLFIWILVPFMFNLWEMNLGILFLLSILSISVYTTMYSGWSSNSAYSLLGALRSIAQTISYEVSLALILIIFGILIDGFSFMDMMLFQSGGGMVIYLFPLFLMFITSSFAELNRSPFDFSEGESELVSGFNIEYSSGMFAFLFLAEYSMILFFSMIWMVMFLGIFWFNMFSYLFIMLYFSLIILVRGTYPRFRYDKLMSLSWKMFLPFSLNYLIFILGIKLVVLVGLI</sequence>
<evidence type="ECO:0000256" key="1">
    <source>
        <dbReference type="ARBA" id="ARBA00003257"/>
    </source>
</evidence>
<dbReference type="InterPro" id="IPR018086">
    <property type="entry name" value="NADH_UbQ_OxRdtase_su1_CS"/>
</dbReference>
<keyword evidence="11 14" id="KW-0472">Membrane</keyword>
<evidence type="ECO:0000256" key="13">
    <source>
        <dbReference type="RuleBase" id="RU000473"/>
    </source>
</evidence>
<dbReference type="GO" id="GO:0009060">
    <property type="term" value="P:aerobic respiration"/>
    <property type="evidence" value="ECO:0007669"/>
    <property type="project" value="TreeGrafter"/>
</dbReference>
<dbReference type="PANTHER" id="PTHR11432">
    <property type="entry name" value="NADH DEHYDROGENASE SUBUNIT 1"/>
    <property type="match status" value="1"/>
</dbReference>
<evidence type="ECO:0000256" key="7">
    <source>
        <dbReference type="ARBA" id="ARBA00022792"/>
    </source>
</evidence>
<evidence type="ECO:0000256" key="8">
    <source>
        <dbReference type="ARBA" id="ARBA00022989"/>
    </source>
</evidence>
<dbReference type="InterPro" id="IPR001694">
    <property type="entry name" value="NADH_UbQ_OxRdtase_su1/FPO"/>
</dbReference>
<keyword evidence="12" id="KW-0520">NAD</keyword>
<feature type="transmembrane region" description="Helical" evidence="14">
    <location>
        <begin position="12"/>
        <end position="34"/>
    </location>
</feature>
<evidence type="ECO:0000256" key="10">
    <source>
        <dbReference type="ARBA" id="ARBA00023128"/>
    </source>
</evidence>
<keyword evidence="10 13" id="KW-0496">Mitochondrion</keyword>
<keyword evidence="7" id="KW-0999">Mitochondrion inner membrane</keyword>
<keyword evidence="5" id="KW-0813">Transport</keyword>
<name>A0A1W6Q5B3_9HYME</name>
<dbReference type="PROSITE" id="PS00668">
    <property type="entry name" value="COMPLEX1_ND1_2"/>
    <property type="match status" value="1"/>
</dbReference>
<dbReference type="GO" id="GO:0008137">
    <property type="term" value="F:NADH dehydrogenase (ubiquinone) activity"/>
    <property type="evidence" value="ECO:0007669"/>
    <property type="project" value="UniProtKB-EC"/>
</dbReference>
<geneLocation type="mitochondrion" evidence="15"/>
<evidence type="ECO:0000256" key="14">
    <source>
        <dbReference type="SAM" id="Phobius"/>
    </source>
</evidence>
<feature type="transmembrane region" description="Helical" evidence="14">
    <location>
        <begin position="230"/>
        <end position="254"/>
    </location>
</feature>
<reference evidence="15" key="1">
    <citation type="submission" date="2016-09" db="EMBL/GenBank/DDBJ databases">
        <title>The phylogeny and evolutionary history of the subfamily Cephinae (Hymenoptera: Cephidae) inferred from mitogenomes.</title>
        <authorList>
            <person name="Korkmaz E.M."/>
            <person name="Dogan O."/>
            <person name="Durel B.S."/>
            <person name="Budak M."/>
            <person name="Basibuyuk H.H."/>
        </authorList>
    </citation>
    <scope>NUCLEOTIDE SEQUENCE</scope>
</reference>
<evidence type="ECO:0000256" key="6">
    <source>
        <dbReference type="ARBA" id="ARBA00022692"/>
    </source>
</evidence>
<comment type="function">
    <text evidence="1">Core subunit of the mitochondrial membrane respiratory chain NADH dehydrogenase (Complex I) that is believed to belong to the minimal assembly required for catalysis. Complex I functions in the transfer of electrons from NADH to the respiratory chain. The immediate electron acceptor for the enzyme is believed to be ubiquinone.</text>
</comment>
<comment type="catalytic activity">
    <reaction evidence="13">
        <text>a ubiquinone + NADH + 5 H(+)(in) = a ubiquinol + NAD(+) + 4 H(+)(out)</text>
        <dbReference type="Rhea" id="RHEA:29091"/>
        <dbReference type="Rhea" id="RHEA-COMP:9565"/>
        <dbReference type="Rhea" id="RHEA-COMP:9566"/>
        <dbReference type="ChEBI" id="CHEBI:15378"/>
        <dbReference type="ChEBI" id="CHEBI:16389"/>
        <dbReference type="ChEBI" id="CHEBI:17976"/>
        <dbReference type="ChEBI" id="CHEBI:57540"/>
        <dbReference type="ChEBI" id="CHEBI:57945"/>
        <dbReference type="EC" id="7.1.1.2"/>
    </reaction>
</comment>
<accession>A0A1W6Q5B3</accession>
<keyword evidence="6 12" id="KW-0812">Transmembrane</keyword>
<dbReference type="PROSITE" id="PS00667">
    <property type="entry name" value="COMPLEX1_ND1_1"/>
    <property type="match status" value="1"/>
</dbReference>
<feature type="transmembrane region" description="Helical" evidence="14">
    <location>
        <begin position="151"/>
        <end position="173"/>
    </location>
</feature>